<keyword evidence="5" id="KW-1185">Reference proteome</keyword>
<evidence type="ECO:0000313" key="5">
    <source>
        <dbReference type="Proteomes" id="UP000464314"/>
    </source>
</evidence>
<dbReference type="Proteomes" id="UP000464314">
    <property type="component" value="Chromosome"/>
</dbReference>
<evidence type="ECO:0000256" key="1">
    <source>
        <dbReference type="ARBA" id="ARBA00023224"/>
    </source>
</evidence>
<feature type="domain" description="Methyl-accepting transducer" evidence="3">
    <location>
        <begin position="12"/>
        <end position="248"/>
    </location>
</feature>
<protein>
    <submittedName>
        <fullName evidence="4">Chemotaxis protein</fullName>
    </submittedName>
</protein>
<dbReference type="SMART" id="SM00283">
    <property type="entry name" value="MA"/>
    <property type="match status" value="1"/>
</dbReference>
<dbReference type="AlphaFoldDB" id="A0A6P1TLX3"/>
<gene>
    <name evidence="4" type="ORF">Ana3638_10675</name>
</gene>
<dbReference type="Pfam" id="PF00015">
    <property type="entry name" value="MCPsignal"/>
    <property type="match status" value="1"/>
</dbReference>
<evidence type="ECO:0000313" key="4">
    <source>
        <dbReference type="EMBL" id="QHQ61179.1"/>
    </source>
</evidence>
<dbReference type="SUPFAM" id="SSF58104">
    <property type="entry name" value="Methyl-accepting chemotaxis protein (MCP) signaling domain"/>
    <property type="match status" value="1"/>
</dbReference>
<evidence type="ECO:0000256" key="2">
    <source>
        <dbReference type="PROSITE-ProRule" id="PRU00284"/>
    </source>
</evidence>
<dbReference type="InterPro" id="IPR004089">
    <property type="entry name" value="MCPsignal_dom"/>
</dbReference>
<dbReference type="PANTHER" id="PTHR32089:SF112">
    <property type="entry name" value="LYSOZYME-LIKE PROTEIN-RELATED"/>
    <property type="match status" value="1"/>
</dbReference>
<dbReference type="PANTHER" id="PTHR32089">
    <property type="entry name" value="METHYL-ACCEPTING CHEMOTAXIS PROTEIN MCPB"/>
    <property type="match status" value="1"/>
</dbReference>
<sequence>MVVLLPLYKLITKEKAEVLIMECTKDCEELKSLMRQQEEFIHSIGNIMENLDTSQLKVEKNAFDAINSSDTSLNLVKEGIQSVDDLLNKIDSLHTAVENSTKNINQMKNLSNMIEGFASVIGGISNKTNMLSLNASIEAARAGEQGRGFAVVAGEVRNLAAQSAQSSKEISETIQSIQSFVTETVEAMNKIYEIVEKQNSMVSDVKDVFHKILEAAYISNDVSRNMEHEIAYQRDITDNAKHTIDSIHLISEQIDEVE</sequence>
<evidence type="ECO:0000259" key="3">
    <source>
        <dbReference type="PROSITE" id="PS50111"/>
    </source>
</evidence>
<dbReference type="GO" id="GO:0007165">
    <property type="term" value="P:signal transduction"/>
    <property type="evidence" value="ECO:0007669"/>
    <property type="project" value="UniProtKB-KW"/>
</dbReference>
<dbReference type="EMBL" id="CP048000">
    <property type="protein sequence ID" value="QHQ61179.1"/>
    <property type="molecule type" value="Genomic_DNA"/>
</dbReference>
<keyword evidence="1 2" id="KW-0807">Transducer</keyword>
<dbReference type="GO" id="GO:0016020">
    <property type="term" value="C:membrane"/>
    <property type="evidence" value="ECO:0007669"/>
    <property type="project" value="InterPro"/>
</dbReference>
<proteinExistence type="predicted"/>
<dbReference type="PROSITE" id="PS50111">
    <property type="entry name" value="CHEMOTAXIS_TRANSDUC_2"/>
    <property type="match status" value="1"/>
</dbReference>
<dbReference type="KEGG" id="anr:Ana3638_10675"/>
<reference evidence="4 5" key="1">
    <citation type="submission" date="2020-01" db="EMBL/GenBank/DDBJ databases">
        <title>Genome analysis of Anaerocolumna sp. CBA3638.</title>
        <authorList>
            <person name="Kim J."/>
            <person name="Roh S.W."/>
        </authorList>
    </citation>
    <scope>NUCLEOTIDE SEQUENCE [LARGE SCALE GENOMIC DNA]</scope>
    <source>
        <strain evidence="4 5">CBA3638</strain>
    </source>
</reference>
<accession>A0A6P1TLX3</accession>
<name>A0A6P1TLX3_9FIRM</name>
<dbReference type="Gene3D" id="1.10.287.950">
    <property type="entry name" value="Methyl-accepting chemotaxis protein"/>
    <property type="match status" value="1"/>
</dbReference>
<organism evidence="4 5">
    <name type="scientific">Anaerocolumna sedimenticola</name>
    <dbReference type="NCBI Taxonomy" id="2696063"/>
    <lineage>
        <taxon>Bacteria</taxon>
        <taxon>Bacillati</taxon>
        <taxon>Bacillota</taxon>
        <taxon>Clostridia</taxon>
        <taxon>Lachnospirales</taxon>
        <taxon>Lachnospiraceae</taxon>
        <taxon>Anaerocolumna</taxon>
    </lineage>
</organism>